<keyword evidence="2" id="KW-1185">Reference proteome</keyword>
<reference evidence="1" key="1">
    <citation type="submission" date="2023-03" db="EMBL/GenBank/DDBJ databases">
        <title>Massive genome expansion in bonnet fungi (Mycena s.s.) driven by repeated elements and novel gene families across ecological guilds.</title>
        <authorList>
            <consortium name="Lawrence Berkeley National Laboratory"/>
            <person name="Harder C.B."/>
            <person name="Miyauchi S."/>
            <person name="Viragh M."/>
            <person name="Kuo A."/>
            <person name="Thoen E."/>
            <person name="Andreopoulos B."/>
            <person name="Lu D."/>
            <person name="Skrede I."/>
            <person name="Drula E."/>
            <person name="Henrissat B."/>
            <person name="Morin E."/>
            <person name="Kohler A."/>
            <person name="Barry K."/>
            <person name="LaButti K."/>
            <person name="Morin E."/>
            <person name="Salamov A."/>
            <person name="Lipzen A."/>
            <person name="Mereny Z."/>
            <person name="Hegedus B."/>
            <person name="Baldrian P."/>
            <person name="Stursova M."/>
            <person name="Weitz H."/>
            <person name="Taylor A."/>
            <person name="Grigoriev I.V."/>
            <person name="Nagy L.G."/>
            <person name="Martin F."/>
            <person name="Kauserud H."/>
        </authorList>
    </citation>
    <scope>NUCLEOTIDE SEQUENCE</scope>
    <source>
        <strain evidence="1">9144</strain>
    </source>
</reference>
<evidence type="ECO:0000313" key="1">
    <source>
        <dbReference type="EMBL" id="KAJ7194740.1"/>
    </source>
</evidence>
<dbReference type="EMBL" id="JARJCW010000096">
    <property type="protein sequence ID" value="KAJ7194740.1"/>
    <property type="molecule type" value="Genomic_DNA"/>
</dbReference>
<comment type="caution">
    <text evidence="1">The sequence shown here is derived from an EMBL/GenBank/DDBJ whole genome shotgun (WGS) entry which is preliminary data.</text>
</comment>
<organism evidence="1 2">
    <name type="scientific">Mycena pura</name>
    <dbReference type="NCBI Taxonomy" id="153505"/>
    <lineage>
        <taxon>Eukaryota</taxon>
        <taxon>Fungi</taxon>
        <taxon>Dikarya</taxon>
        <taxon>Basidiomycota</taxon>
        <taxon>Agaricomycotina</taxon>
        <taxon>Agaricomycetes</taxon>
        <taxon>Agaricomycetidae</taxon>
        <taxon>Agaricales</taxon>
        <taxon>Marasmiineae</taxon>
        <taxon>Mycenaceae</taxon>
        <taxon>Mycena</taxon>
    </lineage>
</organism>
<accession>A0AAD6UU63</accession>
<protein>
    <submittedName>
        <fullName evidence="1">Uncharacterized protein</fullName>
    </submittedName>
</protein>
<proteinExistence type="predicted"/>
<dbReference type="AlphaFoldDB" id="A0AAD6UU63"/>
<evidence type="ECO:0000313" key="2">
    <source>
        <dbReference type="Proteomes" id="UP001219525"/>
    </source>
</evidence>
<gene>
    <name evidence="1" type="ORF">GGX14DRAFT_404523</name>
</gene>
<dbReference type="Proteomes" id="UP001219525">
    <property type="component" value="Unassembled WGS sequence"/>
</dbReference>
<sequence length="303" mass="33069">MTLSQKSNTVAVRHDACRKISASGLLSASQLFFIPSPPHINRLLWTMPSSSASQLPTFQAAASRSAGRHHYPDERLQWGRYAAARHLAPADTSLGDIAIHVSSSGASAYAAPAKNDQNGSASTRSGLQFLVFPYMYNVPHLGPFEAAVHLLNPVCVVLVWSASITAAVGKNLWLYSAIIMASVKNPWTLVRSFSLEWSVGHNLKRLGAAGSCSAFRHGRAHPFTHSIDLDCITCIMQRLADLPAQRTTAPPSSHFARHLINSSNPTRMLRQCCNLARHINAAAHLRDISNIILHFMFMINSSN</sequence>
<name>A0AAD6UU63_9AGAR</name>